<evidence type="ECO:0000313" key="2">
    <source>
        <dbReference type="Proteomes" id="UP001732700"/>
    </source>
</evidence>
<proteinExistence type="predicted"/>
<protein>
    <submittedName>
        <fullName evidence="1">Uncharacterized protein</fullName>
    </submittedName>
</protein>
<evidence type="ECO:0000313" key="1">
    <source>
        <dbReference type="EnsemblPlants" id="AVESA.00010b.r2.4AG0587360.1.CDS.1"/>
    </source>
</evidence>
<organism evidence="1 2">
    <name type="scientific">Avena sativa</name>
    <name type="common">Oat</name>
    <dbReference type="NCBI Taxonomy" id="4498"/>
    <lineage>
        <taxon>Eukaryota</taxon>
        <taxon>Viridiplantae</taxon>
        <taxon>Streptophyta</taxon>
        <taxon>Embryophyta</taxon>
        <taxon>Tracheophyta</taxon>
        <taxon>Spermatophyta</taxon>
        <taxon>Magnoliopsida</taxon>
        <taxon>Liliopsida</taxon>
        <taxon>Poales</taxon>
        <taxon>Poaceae</taxon>
        <taxon>BOP clade</taxon>
        <taxon>Pooideae</taxon>
        <taxon>Poodae</taxon>
        <taxon>Poeae</taxon>
        <taxon>Poeae Chloroplast Group 1 (Aveneae type)</taxon>
        <taxon>Aveninae</taxon>
        <taxon>Avena</taxon>
    </lineage>
</organism>
<accession>A0ACD5WAB7</accession>
<keyword evidence="2" id="KW-1185">Reference proteome</keyword>
<name>A0ACD5WAB7_AVESA</name>
<reference evidence="1" key="2">
    <citation type="submission" date="2025-09" db="UniProtKB">
        <authorList>
            <consortium name="EnsemblPlants"/>
        </authorList>
    </citation>
    <scope>IDENTIFICATION</scope>
</reference>
<dbReference type="Proteomes" id="UP001732700">
    <property type="component" value="Chromosome 4A"/>
</dbReference>
<reference evidence="1" key="1">
    <citation type="submission" date="2021-05" db="EMBL/GenBank/DDBJ databases">
        <authorList>
            <person name="Scholz U."/>
            <person name="Mascher M."/>
            <person name="Fiebig A."/>
        </authorList>
    </citation>
    <scope>NUCLEOTIDE SEQUENCE [LARGE SCALE GENOMIC DNA]</scope>
</reference>
<dbReference type="EnsemblPlants" id="AVESA.00010b.r2.4AG0587360.1">
    <property type="protein sequence ID" value="AVESA.00010b.r2.4AG0587360.1.CDS.1"/>
    <property type="gene ID" value="AVESA.00010b.r2.4AG0587360"/>
</dbReference>
<sequence>MAPASTSSTSQMSVVAVLLLLFPIALADSALHQLILGACKTVGGGSTYVGIDFCEDALNSVAVGSGVDLDYQLLGGIVVGLLADNATSTKTKIDSLLKAEDKAAVSRCLLSCQSLYGGILDGGPACTAAVKAKKFGDATAILEKAAAAAKGCKDGFGKSNVTSPLTAEDGNAFELAKLGVGLLRFA</sequence>